<evidence type="ECO:0000256" key="1">
    <source>
        <dbReference type="SAM" id="MobiDB-lite"/>
    </source>
</evidence>
<accession>A0A6J4TAT3</accession>
<gene>
    <name evidence="2" type="ORF">AVDCRST_MAG53-3347</name>
</gene>
<organism evidence="2">
    <name type="scientific">uncultured Solirubrobacteraceae bacterium</name>
    <dbReference type="NCBI Taxonomy" id="1162706"/>
    <lineage>
        <taxon>Bacteria</taxon>
        <taxon>Bacillati</taxon>
        <taxon>Actinomycetota</taxon>
        <taxon>Thermoleophilia</taxon>
        <taxon>Solirubrobacterales</taxon>
        <taxon>Solirubrobacteraceae</taxon>
        <taxon>environmental samples</taxon>
    </lineage>
</organism>
<name>A0A6J4TAT3_9ACTN</name>
<protein>
    <submittedName>
        <fullName evidence="2">Uncharacterized protein</fullName>
    </submittedName>
</protein>
<sequence>MRNADAQKLAGNVRVCARALLGRDPATAGDSRARERSRDAREIAERDLAGA</sequence>
<feature type="region of interest" description="Disordered" evidence="1">
    <location>
        <begin position="24"/>
        <end position="51"/>
    </location>
</feature>
<dbReference type="AlphaFoldDB" id="A0A6J4TAT3"/>
<evidence type="ECO:0000313" key="2">
    <source>
        <dbReference type="EMBL" id="CAA9518421.1"/>
    </source>
</evidence>
<feature type="compositionally biased region" description="Basic and acidic residues" evidence="1">
    <location>
        <begin position="31"/>
        <end position="51"/>
    </location>
</feature>
<proteinExistence type="predicted"/>
<reference evidence="2" key="1">
    <citation type="submission" date="2020-02" db="EMBL/GenBank/DDBJ databases">
        <authorList>
            <person name="Meier V. D."/>
        </authorList>
    </citation>
    <scope>NUCLEOTIDE SEQUENCE</scope>
    <source>
        <strain evidence="2">AVDCRST_MAG53</strain>
    </source>
</reference>
<dbReference type="EMBL" id="CADCVR010000096">
    <property type="protein sequence ID" value="CAA9518421.1"/>
    <property type="molecule type" value="Genomic_DNA"/>
</dbReference>